<name>A0A0F9M2V1_9ZZZZ</name>
<reference evidence="1" key="1">
    <citation type="journal article" date="2015" name="Nature">
        <title>Complex archaea that bridge the gap between prokaryotes and eukaryotes.</title>
        <authorList>
            <person name="Spang A."/>
            <person name="Saw J.H."/>
            <person name="Jorgensen S.L."/>
            <person name="Zaremba-Niedzwiedzka K."/>
            <person name="Martijn J."/>
            <person name="Lind A.E."/>
            <person name="van Eijk R."/>
            <person name="Schleper C."/>
            <person name="Guy L."/>
            <person name="Ettema T.J."/>
        </authorList>
    </citation>
    <scope>NUCLEOTIDE SEQUENCE</scope>
</reference>
<organism evidence="1">
    <name type="scientific">marine sediment metagenome</name>
    <dbReference type="NCBI Taxonomy" id="412755"/>
    <lineage>
        <taxon>unclassified sequences</taxon>
        <taxon>metagenomes</taxon>
        <taxon>ecological metagenomes</taxon>
    </lineage>
</organism>
<comment type="caution">
    <text evidence="1">The sequence shown here is derived from an EMBL/GenBank/DDBJ whole genome shotgun (WGS) entry which is preliminary data.</text>
</comment>
<evidence type="ECO:0000313" key="1">
    <source>
        <dbReference type="EMBL" id="KKN00034.1"/>
    </source>
</evidence>
<gene>
    <name evidence="1" type="ORF">LCGC14_1141960</name>
</gene>
<dbReference type="AlphaFoldDB" id="A0A0F9M2V1"/>
<sequence>MNSDTQAALQYLATLIEVVESRGLAEGSFRAEVLNELQEVNRDPDYKGDMRPSGKSMMTMVWTWAVVDVPQMRITSEGEVIDFGEEFHGR</sequence>
<accession>A0A0F9M2V1</accession>
<protein>
    <submittedName>
        <fullName evidence="1">Uncharacterized protein</fullName>
    </submittedName>
</protein>
<dbReference type="EMBL" id="LAZR01005427">
    <property type="protein sequence ID" value="KKN00034.1"/>
    <property type="molecule type" value="Genomic_DNA"/>
</dbReference>
<proteinExistence type="predicted"/>